<dbReference type="InterPro" id="IPR000671">
    <property type="entry name" value="Peptidase_A31"/>
</dbReference>
<accession>A0ABV1K6F1</accession>
<protein>
    <submittedName>
        <fullName evidence="5">Hydrogenase maturation protease</fullName>
    </submittedName>
</protein>
<comment type="caution">
    <text evidence="5">The sequence shown here is derived from an EMBL/GenBank/DDBJ whole genome shotgun (WGS) entry which is preliminary data.</text>
</comment>
<keyword evidence="6" id="KW-1185">Reference proteome</keyword>
<dbReference type="NCBIfam" id="TIGR00072">
    <property type="entry name" value="hydrog_prot"/>
    <property type="match status" value="1"/>
</dbReference>
<reference evidence="5 6" key="1">
    <citation type="submission" date="2024-03" db="EMBL/GenBank/DDBJ databases">
        <title>Draft genome sequence of Pseudonocardia nematodicida JCM 31783.</title>
        <authorList>
            <person name="Butdee W."/>
            <person name="Duangmal K."/>
        </authorList>
    </citation>
    <scope>NUCLEOTIDE SEQUENCE [LARGE SCALE GENOMIC DNA]</scope>
    <source>
        <strain evidence="5 6">JCM 31783</strain>
    </source>
</reference>
<dbReference type="PRINTS" id="PR00446">
    <property type="entry name" value="HYDRGNUPTAKE"/>
</dbReference>
<comment type="similarity">
    <text evidence="1">Belongs to the peptidase A31 family.</text>
</comment>
<evidence type="ECO:0000313" key="5">
    <source>
        <dbReference type="EMBL" id="MEQ3550061.1"/>
    </source>
</evidence>
<dbReference type="GO" id="GO:0008233">
    <property type="term" value="F:peptidase activity"/>
    <property type="evidence" value="ECO:0007669"/>
    <property type="project" value="UniProtKB-KW"/>
</dbReference>
<organism evidence="5 6">
    <name type="scientific">Pseudonocardia nematodicida</name>
    <dbReference type="NCBI Taxonomy" id="1206997"/>
    <lineage>
        <taxon>Bacteria</taxon>
        <taxon>Bacillati</taxon>
        <taxon>Actinomycetota</taxon>
        <taxon>Actinomycetes</taxon>
        <taxon>Pseudonocardiales</taxon>
        <taxon>Pseudonocardiaceae</taxon>
        <taxon>Pseudonocardia</taxon>
    </lineage>
</organism>
<dbReference type="SUPFAM" id="SSF53163">
    <property type="entry name" value="HybD-like"/>
    <property type="match status" value="1"/>
</dbReference>
<name>A0ABV1K6F1_9PSEU</name>
<evidence type="ECO:0000256" key="2">
    <source>
        <dbReference type="ARBA" id="ARBA00022670"/>
    </source>
</evidence>
<evidence type="ECO:0000256" key="1">
    <source>
        <dbReference type="ARBA" id="ARBA00006814"/>
    </source>
</evidence>
<dbReference type="PANTHER" id="PTHR30302">
    <property type="entry name" value="HYDROGENASE 1 MATURATION PROTEASE"/>
    <property type="match status" value="1"/>
</dbReference>
<dbReference type="InterPro" id="IPR023430">
    <property type="entry name" value="Pept_HybD-like_dom_sf"/>
</dbReference>
<proteinExistence type="inferred from homology"/>
<dbReference type="Proteomes" id="UP001494902">
    <property type="component" value="Unassembled WGS sequence"/>
</dbReference>
<gene>
    <name evidence="5" type="ORF">WIS52_06220</name>
</gene>
<dbReference type="PANTHER" id="PTHR30302:SF1">
    <property type="entry name" value="HYDROGENASE 2 MATURATION PROTEASE"/>
    <property type="match status" value="1"/>
</dbReference>
<dbReference type="Pfam" id="PF01750">
    <property type="entry name" value="HycI"/>
    <property type="match status" value="1"/>
</dbReference>
<keyword evidence="4" id="KW-0378">Hydrolase</keyword>
<keyword evidence="2 5" id="KW-0645">Protease</keyword>
<dbReference type="GO" id="GO:0006508">
    <property type="term" value="P:proteolysis"/>
    <property type="evidence" value="ECO:0007669"/>
    <property type="project" value="UniProtKB-KW"/>
</dbReference>
<dbReference type="EMBL" id="JBEDNQ010000002">
    <property type="protein sequence ID" value="MEQ3550061.1"/>
    <property type="molecule type" value="Genomic_DNA"/>
</dbReference>
<dbReference type="RefSeq" id="WP_349297145.1">
    <property type="nucleotide sequence ID" value="NZ_JBEDNQ010000002.1"/>
</dbReference>
<keyword evidence="3" id="KW-0064">Aspartyl protease</keyword>
<evidence type="ECO:0000313" key="6">
    <source>
        <dbReference type="Proteomes" id="UP001494902"/>
    </source>
</evidence>
<evidence type="ECO:0000256" key="3">
    <source>
        <dbReference type="ARBA" id="ARBA00022750"/>
    </source>
</evidence>
<dbReference type="Gene3D" id="3.40.50.1450">
    <property type="entry name" value="HybD-like"/>
    <property type="match status" value="1"/>
</dbReference>
<evidence type="ECO:0000256" key="4">
    <source>
        <dbReference type="ARBA" id="ARBA00022801"/>
    </source>
</evidence>
<sequence>MTDGVLVAGIGNVFHRDDGFGVEVAQRLLSRGGLPGHVTVVDVGIRGIDLAYRLLDGWTGCVLVDALEGDGPPGSLYRLEHTWDGPAARPARGVSLDGHDIGPDVVLGLLRELADATGVADPVGRILVLGCEPADTTPGMGLSAPVTAAVELAADAVAGLVELIVGEGQEAHP</sequence>